<dbReference type="Pfam" id="PF03659">
    <property type="entry name" value="Glyco_hydro_71"/>
    <property type="match status" value="1"/>
</dbReference>
<reference evidence="2" key="1">
    <citation type="journal article" date="2023" name="Mol. Phylogenet. Evol.">
        <title>Genome-scale phylogeny and comparative genomics of the fungal order Sordariales.</title>
        <authorList>
            <person name="Hensen N."/>
            <person name="Bonometti L."/>
            <person name="Westerberg I."/>
            <person name="Brannstrom I.O."/>
            <person name="Guillou S."/>
            <person name="Cros-Aarteil S."/>
            <person name="Calhoun S."/>
            <person name="Haridas S."/>
            <person name="Kuo A."/>
            <person name="Mondo S."/>
            <person name="Pangilinan J."/>
            <person name="Riley R."/>
            <person name="LaButti K."/>
            <person name="Andreopoulos B."/>
            <person name="Lipzen A."/>
            <person name="Chen C."/>
            <person name="Yan M."/>
            <person name="Daum C."/>
            <person name="Ng V."/>
            <person name="Clum A."/>
            <person name="Steindorff A."/>
            <person name="Ohm R.A."/>
            <person name="Martin F."/>
            <person name="Silar P."/>
            <person name="Natvig D.O."/>
            <person name="Lalanne C."/>
            <person name="Gautier V."/>
            <person name="Ament-Velasquez S.L."/>
            <person name="Kruys A."/>
            <person name="Hutchinson M.I."/>
            <person name="Powell A.J."/>
            <person name="Barry K."/>
            <person name="Miller A.N."/>
            <person name="Grigoriev I.V."/>
            <person name="Debuchy R."/>
            <person name="Gladieux P."/>
            <person name="Hiltunen Thoren M."/>
            <person name="Johannesson H."/>
        </authorList>
    </citation>
    <scope>NUCLEOTIDE SEQUENCE</scope>
    <source>
        <strain evidence="2">CBS 508.74</strain>
    </source>
</reference>
<protein>
    <submittedName>
        <fullName evidence="2">Carbohydrate-binding module family 24 protein</fullName>
    </submittedName>
</protein>
<reference evidence="2" key="2">
    <citation type="submission" date="2023-05" db="EMBL/GenBank/DDBJ databases">
        <authorList>
            <consortium name="Lawrence Berkeley National Laboratory"/>
            <person name="Steindorff A."/>
            <person name="Hensen N."/>
            <person name="Bonometti L."/>
            <person name="Westerberg I."/>
            <person name="Brannstrom I.O."/>
            <person name="Guillou S."/>
            <person name="Cros-Aarteil S."/>
            <person name="Calhoun S."/>
            <person name="Haridas S."/>
            <person name="Kuo A."/>
            <person name="Mondo S."/>
            <person name="Pangilinan J."/>
            <person name="Riley R."/>
            <person name="Labutti K."/>
            <person name="Andreopoulos B."/>
            <person name="Lipzen A."/>
            <person name="Chen C."/>
            <person name="Yanf M."/>
            <person name="Daum C."/>
            <person name="Ng V."/>
            <person name="Clum A."/>
            <person name="Ohm R."/>
            <person name="Martin F."/>
            <person name="Silar P."/>
            <person name="Natvig D."/>
            <person name="Lalanne C."/>
            <person name="Gautier V."/>
            <person name="Ament-Velasquez S.L."/>
            <person name="Kruys A."/>
            <person name="Hutchinson M.I."/>
            <person name="Powell A.J."/>
            <person name="Barry K."/>
            <person name="Miller A.N."/>
            <person name="Grigoriev I.V."/>
            <person name="Debuchy R."/>
            <person name="Gladieux P."/>
            <person name="Thoren M.H."/>
            <person name="Johannesson H."/>
        </authorList>
    </citation>
    <scope>NUCLEOTIDE SEQUENCE</scope>
    <source>
        <strain evidence="2">CBS 508.74</strain>
    </source>
</reference>
<dbReference type="GeneID" id="89943061"/>
<gene>
    <name evidence="2" type="ORF">N656DRAFT_840297</name>
</gene>
<dbReference type="RefSeq" id="XP_064665163.1">
    <property type="nucleotide sequence ID" value="XM_064818935.1"/>
</dbReference>
<accession>A0AAN6T7F8</accession>
<name>A0AAN6T7F8_9PEZI</name>
<dbReference type="AlphaFoldDB" id="A0AAN6T7F8"/>
<keyword evidence="1" id="KW-0732">Signal</keyword>
<feature type="chain" id="PRO_5042927536" evidence="1">
    <location>
        <begin position="20"/>
        <end position="1090"/>
    </location>
</feature>
<proteinExistence type="predicted"/>
<sequence length="1090" mass="118891">MRWCRLWASLALVAAQVEAKAVFAHFMVGNTKDYSETDWQNDMQLAQEAHIDGFALNIANEASVVRPLLDKAFWVANKLGFKLFFSFDYAGLGPFEKQTVIDLCNDYCNNGAYYRTDGKPLLSTFEGPDQADDWHDIKAATGGLFIPDWSSKGAKAALELSNGVADGLFNWAAWPWGDQDMNTYVDASYKLFLNGKPYMMPASPWFYTNLPGYDKNWLWRGDDMWFDLWNQIIFNQPEFVQLISWNDYGESHYIGPLRPGKAMEAFTIGRAPFNYVEGYPHDGWRAFLPYVIDLYKSGQATITREGVVGWWRRSAANACNDGRTTGNTASQLLLEFPPSLVMQDKIFFSALLGSDASVSVTVGGVPVPAAWTDKPDGDVGIYHGHANFTAGNAGDVVITVSRGSSTVAAVNPGANGAIGTSSCVGGLTNWNAFVDMGCIKATGIGNFKGLCEFLRERDYCPVGACLCQAMGSPRPEPSTHGLCAEGCRMGYCPTGICAEEPGPLTTPTVSPFTPPACTSGTGSGELEGLCSYACALGFCPSQVCQCTSQGPLNVPPDPLDGASGKPRAGLVDEGLCNFACSRGDYCPPSTCQNTTSPVGQGPGGLPGGVFLKGAIADGNNCYMTDCLDRENLQYELNRDGWSSPSTWFRDDCRPGQYRLVRCPEFENPGECRWSGKAPLCNVGCDVNEIAIAHSEWGDGERPCQLGQQSLCCKSNTWERLVDSCEWRVDCIRRSNLGFKKCTWADCMSRSCKEKNEIIASIAPYAGQFGSFPCNSYRALCCELPTESDAFLPMPLEWLFPTLPPDDYMVTFTMANPEPKLEPFGFVVIDGPPDKVVSLDSRDGSHMHILDLDCDPAVLKHQDNETYTVRFVCTDDSADSNCDDIHLGGAKGTIVKLPSDCGFSGYCVVHTIKPVTDGAIAMSHDLRARAPPNAAVHELSFSYDFSRVKRAVESDPVYIRIDYGTQNSMAAKFDRLVYQQTSSGCSQNGFLSVHAEGYLVNLFRMGITLVGTISPKFHMEEAQGFFDSILVTTASITVDGKGIVNIPGTSPRRSLFPSPVSDWAYKVPGIVEINPRMDLEIQMSGSGFMDG</sequence>
<feature type="signal peptide" evidence="1">
    <location>
        <begin position="1"/>
        <end position="19"/>
    </location>
</feature>
<dbReference type="CDD" id="cd11577">
    <property type="entry name" value="GH71"/>
    <property type="match status" value="1"/>
</dbReference>
<dbReference type="InterPro" id="IPR005197">
    <property type="entry name" value="Glyco_hydro_71"/>
</dbReference>
<dbReference type="GO" id="GO:0051118">
    <property type="term" value="F:glucan endo-1,3-alpha-glucosidase activity"/>
    <property type="evidence" value="ECO:0007669"/>
    <property type="project" value="InterPro"/>
</dbReference>
<dbReference type="Proteomes" id="UP001302812">
    <property type="component" value="Unassembled WGS sequence"/>
</dbReference>
<dbReference type="Gene3D" id="3.20.20.80">
    <property type="entry name" value="Glycosidases"/>
    <property type="match status" value="1"/>
</dbReference>
<organism evidence="2 3">
    <name type="scientific">Canariomyces notabilis</name>
    <dbReference type="NCBI Taxonomy" id="2074819"/>
    <lineage>
        <taxon>Eukaryota</taxon>
        <taxon>Fungi</taxon>
        <taxon>Dikarya</taxon>
        <taxon>Ascomycota</taxon>
        <taxon>Pezizomycotina</taxon>
        <taxon>Sordariomycetes</taxon>
        <taxon>Sordariomycetidae</taxon>
        <taxon>Sordariales</taxon>
        <taxon>Chaetomiaceae</taxon>
        <taxon>Canariomyces</taxon>
    </lineage>
</organism>
<evidence type="ECO:0000313" key="2">
    <source>
        <dbReference type="EMBL" id="KAK4107593.1"/>
    </source>
</evidence>
<dbReference type="EMBL" id="MU853371">
    <property type="protein sequence ID" value="KAK4107593.1"/>
    <property type="molecule type" value="Genomic_DNA"/>
</dbReference>
<comment type="caution">
    <text evidence="2">The sequence shown here is derived from an EMBL/GenBank/DDBJ whole genome shotgun (WGS) entry which is preliminary data.</text>
</comment>
<keyword evidence="3" id="KW-1185">Reference proteome</keyword>
<evidence type="ECO:0000313" key="3">
    <source>
        <dbReference type="Proteomes" id="UP001302812"/>
    </source>
</evidence>
<evidence type="ECO:0000256" key="1">
    <source>
        <dbReference type="SAM" id="SignalP"/>
    </source>
</evidence>